<feature type="domain" description="FAD dependent oxidoreductase" evidence="2">
    <location>
        <begin position="4"/>
        <end position="437"/>
    </location>
</feature>
<name>A0A0D2FF59_9EURO</name>
<dbReference type="STRING" id="5601.A0A0D2FF59"/>
<dbReference type="Gene3D" id="3.30.9.10">
    <property type="entry name" value="D-Amino Acid Oxidase, subunit A, domain 2"/>
    <property type="match status" value="1"/>
</dbReference>
<dbReference type="EMBL" id="KN846959">
    <property type="protein sequence ID" value="KIW66673.1"/>
    <property type="molecule type" value="Genomic_DNA"/>
</dbReference>
<dbReference type="SUPFAM" id="SSF51905">
    <property type="entry name" value="FAD/NAD(P)-binding domain"/>
    <property type="match status" value="1"/>
</dbReference>
<dbReference type="PANTHER" id="PTHR13847">
    <property type="entry name" value="SARCOSINE DEHYDROGENASE-RELATED"/>
    <property type="match status" value="1"/>
</dbReference>
<dbReference type="PANTHER" id="PTHR13847:SF185">
    <property type="entry name" value="FAD DEPENDENT OXIDOREDUCTASE SUPERFAMILY (AFU_ORTHOLOGUE AFUA_3G02360)"/>
    <property type="match status" value="1"/>
</dbReference>
<dbReference type="GO" id="GO:0005770">
    <property type="term" value="C:late endosome"/>
    <property type="evidence" value="ECO:0007669"/>
    <property type="project" value="TreeGrafter"/>
</dbReference>
<sequence>MSTIILGGGIIGLSTAYYLCLAQPPSSTSSIHVVDSSSQLFTSASGYAGGFLALDWFSPSVASLGALSFRLHRELADQHGGRRKWGYAGSHVYNLSEGEVEEGDAIGKEAPEGDWIAEGTSRAQVAPSTSTATEMGDSDPVPTRDDTPPAVWTRRGGWTLETIGRPADCAQVEPWELCEFLRQECEKRGVQIHLSTTATGVLTDDKGALKGLKLRSTEAGQPQEIEAELECKNVVISAGAWTPRVFSALFPQSKLRIPIEPLAGHSIVVKSPRYTTPYVDLSRRQTRADNDSWMCYAIYCAPGPRWSYAPEAFARLARNGETEVWVGGLNDNALPLPELSTDAKGMISPESIQDLRRTAVQLTGRVSSEGGSQDDLETIREGLCFRPISQRGTPLIGALDGKDVGLPAGDSGVYIASGHGPWGISLSLGTGKVMSEMLMGQKPSANVRGLRVGR</sequence>
<dbReference type="HOGENOM" id="CLU_007884_14_1_1"/>
<dbReference type="GO" id="GO:0042147">
    <property type="term" value="P:retrograde transport, endosome to Golgi"/>
    <property type="evidence" value="ECO:0007669"/>
    <property type="project" value="TreeGrafter"/>
</dbReference>
<gene>
    <name evidence="3" type="ORF">PV04_05982</name>
</gene>
<dbReference type="Gene3D" id="3.50.50.60">
    <property type="entry name" value="FAD/NAD(P)-binding domain"/>
    <property type="match status" value="1"/>
</dbReference>
<feature type="region of interest" description="Disordered" evidence="1">
    <location>
        <begin position="120"/>
        <end position="150"/>
    </location>
</feature>
<evidence type="ECO:0000313" key="4">
    <source>
        <dbReference type="Proteomes" id="UP000054266"/>
    </source>
</evidence>
<accession>A0A0D2FF59</accession>
<dbReference type="InterPro" id="IPR006076">
    <property type="entry name" value="FAD-dep_OxRdtase"/>
</dbReference>
<evidence type="ECO:0000259" key="2">
    <source>
        <dbReference type="Pfam" id="PF01266"/>
    </source>
</evidence>
<organism evidence="3 4">
    <name type="scientific">Phialophora macrospora</name>
    <dbReference type="NCBI Taxonomy" id="1851006"/>
    <lineage>
        <taxon>Eukaryota</taxon>
        <taxon>Fungi</taxon>
        <taxon>Dikarya</taxon>
        <taxon>Ascomycota</taxon>
        <taxon>Pezizomycotina</taxon>
        <taxon>Eurotiomycetes</taxon>
        <taxon>Chaetothyriomycetidae</taxon>
        <taxon>Chaetothyriales</taxon>
        <taxon>Herpotrichiellaceae</taxon>
        <taxon>Phialophora</taxon>
    </lineage>
</organism>
<keyword evidence="4" id="KW-1185">Reference proteome</keyword>
<dbReference type="Pfam" id="PF01266">
    <property type="entry name" value="DAO"/>
    <property type="match status" value="1"/>
</dbReference>
<dbReference type="InterPro" id="IPR036188">
    <property type="entry name" value="FAD/NAD-bd_sf"/>
</dbReference>
<dbReference type="AlphaFoldDB" id="A0A0D2FF59"/>
<dbReference type="Proteomes" id="UP000054266">
    <property type="component" value="Unassembled WGS sequence"/>
</dbReference>
<evidence type="ECO:0000313" key="3">
    <source>
        <dbReference type="EMBL" id="KIW66673.1"/>
    </source>
</evidence>
<protein>
    <recommendedName>
        <fullName evidence="2">FAD dependent oxidoreductase domain-containing protein</fullName>
    </recommendedName>
</protein>
<proteinExistence type="predicted"/>
<evidence type="ECO:0000256" key="1">
    <source>
        <dbReference type="SAM" id="MobiDB-lite"/>
    </source>
</evidence>
<dbReference type="GO" id="GO:0005829">
    <property type="term" value="C:cytosol"/>
    <property type="evidence" value="ECO:0007669"/>
    <property type="project" value="GOC"/>
</dbReference>
<reference evidence="3 4" key="1">
    <citation type="submission" date="2015-01" db="EMBL/GenBank/DDBJ databases">
        <title>The Genome Sequence of Capronia semiimmersa CBS27337.</title>
        <authorList>
            <consortium name="The Broad Institute Genomics Platform"/>
            <person name="Cuomo C."/>
            <person name="de Hoog S."/>
            <person name="Gorbushina A."/>
            <person name="Stielow B."/>
            <person name="Teixiera M."/>
            <person name="Abouelleil A."/>
            <person name="Chapman S.B."/>
            <person name="Priest M."/>
            <person name="Young S.K."/>
            <person name="Wortman J."/>
            <person name="Nusbaum C."/>
            <person name="Birren B."/>
        </authorList>
    </citation>
    <scope>NUCLEOTIDE SEQUENCE [LARGE SCALE GENOMIC DNA]</scope>
    <source>
        <strain evidence="3 4">CBS 27337</strain>
    </source>
</reference>
<feature type="compositionally biased region" description="Polar residues" evidence="1">
    <location>
        <begin position="121"/>
        <end position="133"/>
    </location>
</feature>